<name>A0ABS3FNT1_9CYAN</name>
<dbReference type="InterPro" id="IPR035965">
    <property type="entry name" value="PAS-like_dom_sf"/>
</dbReference>
<dbReference type="Gene3D" id="3.30.565.10">
    <property type="entry name" value="Histidine kinase-like ATPase, C-terminal domain"/>
    <property type="match status" value="1"/>
</dbReference>
<reference evidence="9 10" key="1">
    <citation type="submission" date="2021-03" db="EMBL/GenBank/DDBJ databases">
        <title>Metabolic Capacity of the Antarctic Cyanobacterium Phormidium pseudopriestleyi that Sustains Oxygenic Photosynthesis in the Presence of Hydrogen Sulfide.</title>
        <authorList>
            <person name="Lumian J.E."/>
            <person name="Jungblut A.D."/>
            <person name="Dillon M.L."/>
            <person name="Hawes I."/>
            <person name="Doran P.T."/>
            <person name="Mackey T.J."/>
            <person name="Dick G.J."/>
            <person name="Grettenberger C.L."/>
            <person name="Sumner D.Y."/>
        </authorList>
    </citation>
    <scope>NUCLEOTIDE SEQUENCE [LARGE SCALE GENOMIC DNA]</scope>
    <source>
        <strain evidence="9 10">FRX01</strain>
    </source>
</reference>
<evidence type="ECO:0000259" key="5">
    <source>
        <dbReference type="PROSITE" id="PS50046"/>
    </source>
</evidence>
<dbReference type="SUPFAM" id="SSF55874">
    <property type="entry name" value="ATPase domain of HSP90 chaperone/DNA topoisomerase II/histidine kinase"/>
    <property type="match status" value="1"/>
</dbReference>
<keyword evidence="3" id="KW-0175">Coiled coil</keyword>
<dbReference type="Proteomes" id="UP000664844">
    <property type="component" value="Unassembled WGS sequence"/>
</dbReference>
<dbReference type="EMBL" id="JAFLQW010000185">
    <property type="protein sequence ID" value="MBO0348783.1"/>
    <property type="molecule type" value="Genomic_DNA"/>
</dbReference>
<dbReference type="NCBIfam" id="TIGR00229">
    <property type="entry name" value="sensory_box"/>
    <property type="match status" value="2"/>
</dbReference>
<dbReference type="SMART" id="SM00086">
    <property type="entry name" value="PAC"/>
    <property type="match status" value="2"/>
</dbReference>
<dbReference type="InterPro" id="IPR003594">
    <property type="entry name" value="HATPase_dom"/>
</dbReference>
<keyword evidence="2" id="KW-0418">Kinase</keyword>
<dbReference type="Gene3D" id="3.30.450.20">
    <property type="entry name" value="PAS domain"/>
    <property type="match status" value="3"/>
</dbReference>
<dbReference type="InterPro" id="IPR003018">
    <property type="entry name" value="GAF"/>
</dbReference>
<dbReference type="CDD" id="cd00130">
    <property type="entry name" value="PAS"/>
    <property type="match status" value="2"/>
</dbReference>
<dbReference type="PANTHER" id="PTHR43065:SF23">
    <property type="entry name" value="SENSOR HISTIDINE KINASE PDTAS"/>
    <property type="match status" value="1"/>
</dbReference>
<dbReference type="Pfam" id="PF02518">
    <property type="entry name" value="HATPase_c"/>
    <property type="match status" value="1"/>
</dbReference>
<evidence type="ECO:0000259" key="7">
    <source>
        <dbReference type="PROSITE" id="PS50112"/>
    </source>
</evidence>
<evidence type="ECO:0000259" key="6">
    <source>
        <dbReference type="PROSITE" id="PS50109"/>
    </source>
</evidence>
<dbReference type="Pfam" id="PF08447">
    <property type="entry name" value="PAS_3"/>
    <property type="match status" value="1"/>
</dbReference>
<dbReference type="InterPro" id="IPR000700">
    <property type="entry name" value="PAS-assoc_C"/>
</dbReference>
<dbReference type="InterPro" id="IPR005467">
    <property type="entry name" value="His_kinase_dom"/>
</dbReference>
<feature type="domain" description="PAC" evidence="8">
    <location>
        <begin position="116"/>
        <end position="168"/>
    </location>
</feature>
<dbReference type="Pfam" id="PF07568">
    <property type="entry name" value="HisKA_2"/>
    <property type="match status" value="1"/>
</dbReference>
<dbReference type="PROSITE" id="PS50112">
    <property type="entry name" value="PAS"/>
    <property type="match status" value="2"/>
</dbReference>
<dbReference type="RefSeq" id="WP_207087322.1">
    <property type="nucleotide sequence ID" value="NZ_JAFLQW010000185.1"/>
</dbReference>
<dbReference type="InterPro" id="IPR016132">
    <property type="entry name" value="Phyto_chromo_attachment"/>
</dbReference>
<evidence type="ECO:0000256" key="4">
    <source>
        <dbReference type="SAM" id="MobiDB-lite"/>
    </source>
</evidence>
<dbReference type="SUPFAM" id="SSF55785">
    <property type="entry name" value="PYP-like sensor domain (PAS domain)"/>
    <property type="match status" value="2"/>
</dbReference>
<dbReference type="PROSITE" id="PS50046">
    <property type="entry name" value="PHYTOCHROME_2"/>
    <property type="match status" value="1"/>
</dbReference>
<dbReference type="Pfam" id="PF08448">
    <property type="entry name" value="PAS_4"/>
    <property type="match status" value="1"/>
</dbReference>
<dbReference type="SUPFAM" id="SSF55781">
    <property type="entry name" value="GAF domain-like"/>
    <property type="match status" value="1"/>
</dbReference>
<feature type="domain" description="Histidine kinase" evidence="6">
    <location>
        <begin position="536"/>
        <end position="730"/>
    </location>
</feature>
<feature type="domain" description="PAS" evidence="7">
    <location>
        <begin position="227"/>
        <end position="284"/>
    </location>
</feature>
<dbReference type="SMART" id="SM00065">
    <property type="entry name" value="GAF"/>
    <property type="match status" value="1"/>
</dbReference>
<feature type="domain" description="PAS" evidence="7">
    <location>
        <begin position="40"/>
        <end position="112"/>
    </location>
</feature>
<dbReference type="InterPro" id="IPR036890">
    <property type="entry name" value="HATPase_C_sf"/>
</dbReference>
<evidence type="ECO:0000313" key="9">
    <source>
        <dbReference type="EMBL" id="MBO0348783.1"/>
    </source>
</evidence>
<feature type="coiled-coil region" evidence="3">
    <location>
        <begin position="159"/>
        <end position="208"/>
    </location>
</feature>
<evidence type="ECO:0000256" key="1">
    <source>
        <dbReference type="ARBA" id="ARBA00006402"/>
    </source>
</evidence>
<accession>A0ABS3FNT1</accession>
<evidence type="ECO:0000256" key="3">
    <source>
        <dbReference type="SAM" id="Coils"/>
    </source>
</evidence>
<keyword evidence="10" id="KW-1185">Reference proteome</keyword>
<proteinExistence type="inferred from homology"/>
<evidence type="ECO:0000259" key="8">
    <source>
        <dbReference type="PROSITE" id="PS50113"/>
    </source>
</evidence>
<sequence>MQKKLSQQPEDRLTNWAAPTPRPLEGRESFQSAEEELRQAYERLTFHVENFPLGAIEWDCAMGVKRWSSQAEHILGWKAAEVMGIPRIEWPCNYPEDEPLVTEAVRRLIEGDESHNLVRHRNYTKNGEVIWCEWHNSALLDQAGQPISILSLVQDITEQKQAQQERDQLISNIDRQNQSLEALVQERTAELARTVERLEIEIARREQRDRQFSSIGANLPGVMYRAILRTDGRITVPFISDGIEELTGIDPMDAMADLWGLFGLVHPHDREGFRERIASLGKMQKPREHQEFRIISASGELKWVQDNTHYTWMENGDVIADGVMLNISDRKQAEEAMRQQVERERLLGAIAQRIRQSLDLTAILSTTVEEVQQVLGCDRVLVYRVWADGTGSAIAEAVKPGWLKVLNRVFPEEVFPAENYQRYIEGRICALVDRDAGQILPCLVEFMKSIEVRAKLVVPIVEKDTLWGLLIAHQCSGPRQWQGWEIDLLASLATQLAIAIQQSELYERLQVELSDRKKAQRQIKASLEEKELLLKEVHHRVKNNLQVISSIFSLQSSYIEEARILSILRDSQNRIASMALIHEKLYHSDTLAKIDFNDYIESLTSNLFSCYNMTSQKVSLKLHIEKVYLNLDTAIPCGLVLNELVSNSLKHAFPDNESGTIFIEFTVEANQQLNLIVRDTGRGLPDELDFKKTNSLGLRLVRALTRQLRGTLDIKNNQGACFQITFPSPQAL</sequence>
<evidence type="ECO:0000313" key="10">
    <source>
        <dbReference type="Proteomes" id="UP000664844"/>
    </source>
</evidence>
<dbReference type="PROSITE" id="PS50113">
    <property type="entry name" value="PAC"/>
    <property type="match status" value="2"/>
</dbReference>
<feature type="region of interest" description="Disordered" evidence="4">
    <location>
        <begin position="1"/>
        <end position="29"/>
    </location>
</feature>
<protein>
    <submittedName>
        <fullName evidence="9">PAS domain S-box protein</fullName>
    </submittedName>
</protein>
<evidence type="ECO:0000256" key="2">
    <source>
        <dbReference type="ARBA" id="ARBA00022777"/>
    </source>
</evidence>
<feature type="domain" description="PAC" evidence="8">
    <location>
        <begin position="288"/>
        <end position="339"/>
    </location>
</feature>
<gene>
    <name evidence="9" type="ORF">J0895_06640</name>
</gene>
<dbReference type="PROSITE" id="PS50109">
    <property type="entry name" value="HIS_KIN"/>
    <property type="match status" value="1"/>
</dbReference>
<dbReference type="InterPro" id="IPR013656">
    <property type="entry name" value="PAS_4"/>
</dbReference>
<dbReference type="InterPro" id="IPR013655">
    <property type="entry name" value="PAS_fold_3"/>
</dbReference>
<comment type="caution">
    <text evidence="9">The sequence shown here is derived from an EMBL/GenBank/DDBJ whole genome shotgun (WGS) entry which is preliminary data.</text>
</comment>
<feature type="domain" description="Phytochrome chromophore attachment site" evidence="5">
    <location>
        <begin position="359"/>
        <end position="495"/>
    </location>
</feature>
<dbReference type="InterPro" id="IPR011495">
    <property type="entry name" value="Sig_transdc_His_kin_sub2_dim/P"/>
</dbReference>
<comment type="similarity">
    <text evidence="1">In the N-terminal section; belongs to the phytochrome family.</text>
</comment>
<keyword evidence="2" id="KW-0808">Transferase</keyword>
<dbReference type="InterPro" id="IPR029016">
    <property type="entry name" value="GAF-like_dom_sf"/>
</dbReference>
<organism evidence="9 10">
    <name type="scientific">Phormidium pseudopriestleyi FRX01</name>
    <dbReference type="NCBI Taxonomy" id="1759528"/>
    <lineage>
        <taxon>Bacteria</taxon>
        <taxon>Bacillati</taxon>
        <taxon>Cyanobacteriota</taxon>
        <taxon>Cyanophyceae</taxon>
        <taxon>Oscillatoriophycideae</taxon>
        <taxon>Oscillatoriales</taxon>
        <taxon>Oscillatoriaceae</taxon>
        <taxon>Phormidium</taxon>
    </lineage>
</organism>
<dbReference type="SMART" id="SM00091">
    <property type="entry name" value="PAS"/>
    <property type="match status" value="2"/>
</dbReference>
<dbReference type="InterPro" id="IPR000014">
    <property type="entry name" value="PAS"/>
</dbReference>
<dbReference type="Pfam" id="PF01590">
    <property type="entry name" value="GAF"/>
    <property type="match status" value="1"/>
</dbReference>
<dbReference type="InterPro" id="IPR001610">
    <property type="entry name" value="PAC"/>
</dbReference>
<dbReference type="Gene3D" id="3.30.450.40">
    <property type="match status" value="2"/>
</dbReference>
<dbReference type="PANTHER" id="PTHR43065">
    <property type="entry name" value="SENSOR HISTIDINE KINASE"/>
    <property type="match status" value="1"/>
</dbReference>
<dbReference type="SMART" id="SM00387">
    <property type="entry name" value="HATPase_c"/>
    <property type="match status" value="1"/>
</dbReference>